<dbReference type="InterPro" id="IPR002347">
    <property type="entry name" value="SDR_fam"/>
</dbReference>
<keyword evidence="4" id="KW-0521">NADP</keyword>
<dbReference type="GO" id="GO:0004316">
    <property type="term" value="F:3-oxoacyl-[acyl-carrier-protein] reductase (NADPH) activity"/>
    <property type="evidence" value="ECO:0007669"/>
    <property type="project" value="UniProtKB-EC"/>
</dbReference>
<organism evidence="10 11">
    <name type="scientific">Metarhizium robertsii</name>
    <dbReference type="NCBI Taxonomy" id="568076"/>
    <lineage>
        <taxon>Eukaryota</taxon>
        <taxon>Fungi</taxon>
        <taxon>Dikarya</taxon>
        <taxon>Ascomycota</taxon>
        <taxon>Pezizomycotina</taxon>
        <taxon>Sordariomycetes</taxon>
        <taxon>Hypocreomycetidae</taxon>
        <taxon>Hypocreales</taxon>
        <taxon>Clavicipitaceae</taxon>
        <taxon>Metarhizium</taxon>
    </lineage>
</organism>
<reference evidence="10 11" key="1">
    <citation type="submission" date="2014-02" db="EMBL/GenBank/DDBJ databases">
        <title>The genome sequence of the entomopathogenic fungus Metarhizium robertsii ARSEF 2575.</title>
        <authorList>
            <person name="Giuliano Garisto Donzelli B."/>
            <person name="Roe B.A."/>
            <person name="Macmil S.L."/>
            <person name="Krasnoff S.B."/>
            <person name="Gibson D.M."/>
        </authorList>
    </citation>
    <scope>NUCLEOTIDE SEQUENCE [LARGE SCALE GENOMIC DNA]</scope>
    <source>
        <strain evidence="10 11">ARSEF 2575</strain>
    </source>
</reference>
<dbReference type="AlphaFoldDB" id="A0A014MY74"/>
<proteinExistence type="inferred from homology"/>
<dbReference type="Gene3D" id="3.40.50.720">
    <property type="entry name" value="NAD(P)-binding Rossmann-like Domain"/>
    <property type="match status" value="1"/>
</dbReference>
<evidence type="ECO:0000259" key="9">
    <source>
        <dbReference type="SMART" id="SM00822"/>
    </source>
</evidence>
<evidence type="ECO:0000256" key="3">
    <source>
        <dbReference type="ARBA" id="ARBA00015194"/>
    </source>
</evidence>
<dbReference type="EC" id="1.1.1.100" evidence="2"/>
<dbReference type="Pfam" id="PF13561">
    <property type="entry name" value="adh_short_C2"/>
    <property type="match status" value="1"/>
</dbReference>
<dbReference type="SMART" id="SM00822">
    <property type="entry name" value="PKS_KR"/>
    <property type="match status" value="1"/>
</dbReference>
<protein>
    <recommendedName>
        <fullName evidence="3">Hydroxynaphthalene reductase-like protein Arp2</fullName>
        <ecNumber evidence="2">1.1.1.100</ecNumber>
    </recommendedName>
</protein>
<dbReference type="PRINTS" id="PR00080">
    <property type="entry name" value="SDRFAMILY"/>
</dbReference>
<dbReference type="FunFam" id="3.40.50.720:FF:000084">
    <property type="entry name" value="Short-chain dehydrogenase reductase"/>
    <property type="match status" value="1"/>
</dbReference>
<feature type="domain" description="Ketoreductase" evidence="9">
    <location>
        <begin position="22"/>
        <end position="194"/>
    </location>
</feature>
<dbReference type="PANTHER" id="PTHR42879:SF2">
    <property type="entry name" value="3-OXOACYL-[ACYL-CARRIER-PROTEIN] REDUCTASE FABG"/>
    <property type="match status" value="1"/>
</dbReference>
<evidence type="ECO:0000256" key="5">
    <source>
        <dbReference type="ARBA" id="ARBA00023002"/>
    </source>
</evidence>
<keyword evidence="5" id="KW-0560">Oxidoreductase</keyword>
<accession>A0A014MY74</accession>
<evidence type="ECO:0000313" key="10">
    <source>
        <dbReference type="EMBL" id="EXU96604.1"/>
    </source>
</evidence>
<evidence type="ECO:0000256" key="8">
    <source>
        <dbReference type="RuleBase" id="RU000363"/>
    </source>
</evidence>
<dbReference type="OrthoDB" id="1393670at2759"/>
<evidence type="ECO:0000256" key="6">
    <source>
        <dbReference type="ARBA" id="ARBA00046017"/>
    </source>
</evidence>
<evidence type="ECO:0000256" key="1">
    <source>
        <dbReference type="ARBA" id="ARBA00006484"/>
    </source>
</evidence>
<gene>
    <name evidence="10" type="ORF">X797_010279</name>
</gene>
<comment type="catalytic activity">
    <reaction evidence="7">
        <text>a (3R)-hydroxyacyl-[ACP] + NADP(+) = a 3-oxoacyl-[ACP] + NADPH + H(+)</text>
        <dbReference type="Rhea" id="RHEA:17397"/>
        <dbReference type="Rhea" id="RHEA-COMP:9916"/>
        <dbReference type="Rhea" id="RHEA-COMP:9945"/>
        <dbReference type="ChEBI" id="CHEBI:15378"/>
        <dbReference type="ChEBI" id="CHEBI:57783"/>
        <dbReference type="ChEBI" id="CHEBI:58349"/>
        <dbReference type="ChEBI" id="CHEBI:78776"/>
        <dbReference type="ChEBI" id="CHEBI:78827"/>
        <dbReference type="EC" id="1.1.1.100"/>
    </reaction>
</comment>
<evidence type="ECO:0000256" key="2">
    <source>
        <dbReference type="ARBA" id="ARBA00012948"/>
    </source>
</evidence>
<dbReference type="InterPro" id="IPR036291">
    <property type="entry name" value="NAD(P)-bd_dom_sf"/>
</dbReference>
<dbReference type="Pfam" id="PF00106">
    <property type="entry name" value="adh_short"/>
    <property type="match status" value="1"/>
</dbReference>
<dbReference type="HOGENOM" id="CLU_010194_1_3_1"/>
<dbReference type="EMBL" id="JELW01000047">
    <property type="protein sequence ID" value="EXU96604.1"/>
    <property type="molecule type" value="Genomic_DNA"/>
</dbReference>
<dbReference type="PANTHER" id="PTHR42879">
    <property type="entry name" value="3-OXOACYL-(ACYL-CARRIER-PROTEIN) REDUCTASE"/>
    <property type="match status" value="1"/>
</dbReference>
<dbReference type="InterPro" id="IPR050259">
    <property type="entry name" value="SDR"/>
</dbReference>
<dbReference type="PRINTS" id="PR00081">
    <property type="entry name" value="GDHRDH"/>
</dbReference>
<dbReference type="eggNOG" id="KOG1200">
    <property type="taxonomic scope" value="Eukaryota"/>
</dbReference>
<comment type="caution">
    <text evidence="10">The sequence shown here is derived from an EMBL/GenBank/DDBJ whole genome shotgun (WGS) entry which is preliminary data.</text>
</comment>
<evidence type="ECO:0000313" key="11">
    <source>
        <dbReference type="Proteomes" id="UP000030151"/>
    </source>
</evidence>
<name>A0A014MY74_9HYPO</name>
<dbReference type="Proteomes" id="UP000030151">
    <property type="component" value="Unassembled WGS sequence"/>
</dbReference>
<dbReference type="SUPFAM" id="SSF51735">
    <property type="entry name" value="NAD(P)-binding Rossmann-fold domains"/>
    <property type="match status" value="1"/>
</dbReference>
<evidence type="ECO:0000256" key="7">
    <source>
        <dbReference type="ARBA" id="ARBA00048508"/>
    </source>
</evidence>
<comment type="function">
    <text evidence="6">Hydroxynaphthalene reductase-like protein; part of the Pks2 gene cluster that mediates the formation of infectious structures (appressoria), enabling these fungi to kill insects faster. The product of the Pks2 gene cluster is different from the one of Pks1 and has still not been identified.</text>
</comment>
<evidence type="ECO:0000256" key="4">
    <source>
        <dbReference type="ARBA" id="ARBA00022857"/>
    </source>
</evidence>
<comment type="similarity">
    <text evidence="1 8">Belongs to the short-chain dehydrogenases/reductases (SDR) family.</text>
</comment>
<sequence>MTDRVAQISQHLNYPRGLLANQVAIVTGSGQGIGAETARLFANEGAKVVVTDIDAAKSDAVADAINKSGGQAISVPGDIMSPTYIQSLVSQAASFGNGKIHIIVNNAGYTWDGVIHKMTDKQWDTIIALHCTAPFNLVRAAAPYFRVRDGEPRCVVNVSSTSGVHGNAGQINYALAKAGVTGFTKTIAKEWGPRFGVRANAVAFGHIATRLTAAKEEGAFVAGPDGQKIALGIPQKQKQKGAAGAEGAAAAYADIPLGRPGTPAEAAASILAVASPLFSYVSGQTIMVTGGRNM</sequence>
<dbReference type="InterPro" id="IPR057326">
    <property type="entry name" value="KR_dom"/>
</dbReference>